<name>A0AA39M2X8_9BILA</name>
<feature type="signal peptide" evidence="1">
    <location>
        <begin position="1"/>
        <end position="18"/>
    </location>
</feature>
<accession>A0AA39M2X8</accession>
<evidence type="ECO:0000313" key="3">
    <source>
        <dbReference type="Proteomes" id="UP001175271"/>
    </source>
</evidence>
<keyword evidence="1" id="KW-0732">Signal</keyword>
<reference evidence="2" key="1">
    <citation type="submission" date="2023-06" db="EMBL/GenBank/DDBJ databases">
        <title>Genomic analysis of the entomopathogenic nematode Steinernema hermaphroditum.</title>
        <authorList>
            <person name="Schwarz E.M."/>
            <person name="Heppert J.K."/>
            <person name="Baniya A."/>
            <person name="Schwartz H.T."/>
            <person name="Tan C.-H."/>
            <person name="Antoshechkin I."/>
            <person name="Sternberg P.W."/>
            <person name="Goodrich-Blair H."/>
            <person name="Dillman A.R."/>
        </authorList>
    </citation>
    <scope>NUCLEOTIDE SEQUENCE</scope>
    <source>
        <strain evidence="2">PS9179</strain>
        <tissue evidence="2">Whole animal</tissue>
    </source>
</reference>
<comment type="caution">
    <text evidence="2">The sequence shown here is derived from an EMBL/GenBank/DDBJ whole genome shotgun (WGS) entry which is preliminary data.</text>
</comment>
<protein>
    <submittedName>
        <fullName evidence="2">Uncharacterized protein</fullName>
    </submittedName>
</protein>
<evidence type="ECO:0000256" key="1">
    <source>
        <dbReference type="SAM" id="SignalP"/>
    </source>
</evidence>
<organism evidence="2 3">
    <name type="scientific">Steinernema hermaphroditum</name>
    <dbReference type="NCBI Taxonomy" id="289476"/>
    <lineage>
        <taxon>Eukaryota</taxon>
        <taxon>Metazoa</taxon>
        <taxon>Ecdysozoa</taxon>
        <taxon>Nematoda</taxon>
        <taxon>Chromadorea</taxon>
        <taxon>Rhabditida</taxon>
        <taxon>Tylenchina</taxon>
        <taxon>Panagrolaimomorpha</taxon>
        <taxon>Strongyloidoidea</taxon>
        <taxon>Steinernematidae</taxon>
        <taxon>Steinernema</taxon>
    </lineage>
</organism>
<keyword evidence="3" id="KW-1185">Reference proteome</keyword>
<feature type="chain" id="PRO_5041347353" evidence="1">
    <location>
        <begin position="19"/>
        <end position="123"/>
    </location>
</feature>
<dbReference type="AlphaFoldDB" id="A0AA39M2X8"/>
<proteinExistence type="predicted"/>
<sequence>MAALLLLLFACVALHVAGNAVNIIPFPTPCRYECLIACVCPPGEEADPTAIRPPTACCWCPPCIPKPTPPPIHCQCDMMCACLAGEEPDPNAVRPPVSCCWCPPCIPKMTTPSACTPTIPTGH</sequence>
<dbReference type="EMBL" id="JAUCMV010000002">
    <property type="protein sequence ID" value="KAK0418907.1"/>
    <property type="molecule type" value="Genomic_DNA"/>
</dbReference>
<evidence type="ECO:0000313" key="2">
    <source>
        <dbReference type="EMBL" id="KAK0418907.1"/>
    </source>
</evidence>
<dbReference type="Proteomes" id="UP001175271">
    <property type="component" value="Unassembled WGS sequence"/>
</dbReference>
<gene>
    <name evidence="2" type="ORF">QR680_013844</name>
</gene>